<protein>
    <submittedName>
        <fullName evidence="1">Uncharacterized protein</fullName>
    </submittedName>
</protein>
<reference evidence="1 2" key="1">
    <citation type="journal article" date="2014" name="Int. J. Syst. Evol. Microbiol.">
        <title>Complete genome sequence of Corynebacterium casei LMG S-19264T (=DSM 44701T), isolated from a smear-ripened cheese.</title>
        <authorList>
            <consortium name="US DOE Joint Genome Institute (JGI-PGF)"/>
            <person name="Walter F."/>
            <person name="Albersmeier A."/>
            <person name="Kalinowski J."/>
            <person name="Ruckert C."/>
        </authorList>
    </citation>
    <scope>NUCLEOTIDE SEQUENCE [LARGE SCALE GENOMIC DNA]</scope>
    <source>
        <strain evidence="1 2">CGMCC 1.12925</strain>
    </source>
</reference>
<dbReference type="EMBL" id="BMGL01000004">
    <property type="protein sequence ID" value="GGE08297.1"/>
    <property type="molecule type" value="Genomic_DNA"/>
</dbReference>
<proteinExistence type="predicted"/>
<dbReference type="RefSeq" id="WP_188405426.1">
    <property type="nucleotide sequence ID" value="NZ_BMGL01000004.1"/>
</dbReference>
<evidence type="ECO:0000313" key="2">
    <source>
        <dbReference type="Proteomes" id="UP000599688"/>
    </source>
</evidence>
<evidence type="ECO:0000313" key="1">
    <source>
        <dbReference type="EMBL" id="GGE08297.1"/>
    </source>
</evidence>
<sequence length="74" mass="8182">MVELFFLKSVGFFLSVVLFIGLQAKGQFFLGQVVNHKNEALKNANIYFDATNIGVVTNAKGNLIAFSYSKTVTF</sequence>
<organism evidence="1 2">
    <name type="scientific">Psychroflexus salis</name>
    <dbReference type="NCBI Taxonomy" id="1526574"/>
    <lineage>
        <taxon>Bacteria</taxon>
        <taxon>Pseudomonadati</taxon>
        <taxon>Bacteroidota</taxon>
        <taxon>Flavobacteriia</taxon>
        <taxon>Flavobacteriales</taxon>
        <taxon>Flavobacteriaceae</taxon>
        <taxon>Psychroflexus</taxon>
    </lineage>
</organism>
<dbReference type="AlphaFoldDB" id="A0A916ZQQ9"/>
<gene>
    <name evidence="1" type="ORF">GCM10010831_07320</name>
</gene>
<accession>A0A916ZQQ9</accession>
<dbReference type="Proteomes" id="UP000599688">
    <property type="component" value="Unassembled WGS sequence"/>
</dbReference>
<name>A0A916ZQQ9_9FLAO</name>
<keyword evidence="2" id="KW-1185">Reference proteome</keyword>
<comment type="caution">
    <text evidence="1">The sequence shown here is derived from an EMBL/GenBank/DDBJ whole genome shotgun (WGS) entry which is preliminary data.</text>
</comment>